<dbReference type="Proteomes" id="UP000287352">
    <property type="component" value="Unassembled WGS sequence"/>
</dbReference>
<feature type="transmembrane region" description="Helical" evidence="1">
    <location>
        <begin position="103"/>
        <end position="122"/>
    </location>
</feature>
<dbReference type="InterPro" id="IPR028082">
    <property type="entry name" value="Peripla_BP_I"/>
</dbReference>
<evidence type="ECO:0000256" key="1">
    <source>
        <dbReference type="SAM" id="Phobius"/>
    </source>
</evidence>
<dbReference type="PANTHER" id="PTHR30483:SF6">
    <property type="entry name" value="PERIPLASMIC BINDING PROTEIN OF ABC TRANSPORTER FOR NATURAL AMINO ACIDS"/>
    <property type="match status" value="1"/>
</dbReference>
<feature type="transmembrane region" description="Helical" evidence="1">
    <location>
        <begin position="28"/>
        <end position="58"/>
    </location>
</feature>
<dbReference type="EMBL" id="BIFR01000002">
    <property type="protein sequence ID" value="GCE14445.1"/>
    <property type="molecule type" value="Genomic_DNA"/>
</dbReference>
<dbReference type="SUPFAM" id="SSF53822">
    <property type="entry name" value="Periplasmic binding protein-like I"/>
    <property type="match status" value="1"/>
</dbReference>
<dbReference type="RefSeq" id="WP_126582022.1">
    <property type="nucleotide sequence ID" value="NZ_BIFR01000002.1"/>
</dbReference>
<dbReference type="OrthoDB" id="136386at2"/>
<proteinExistence type="predicted"/>
<keyword evidence="3" id="KW-1185">Reference proteome</keyword>
<protein>
    <recommendedName>
        <fullName evidence="4">Leucine-binding protein domain-containing protein</fullName>
    </recommendedName>
</protein>
<dbReference type="InterPro" id="IPR051010">
    <property type="entry name" value="BCAA_transport"/>
</dbReference>
<evidence type="ECO:0000313" key="3">
    <source>
        <dbReference type="Proteomes" id="UP000287352"/>
    </source>
</evidence>
<dbReference type="PANTHER" id="PTHR30483">
    <property type="entry name" value="LEUCINE-SPECIFIC-BINDING PROTEIN"/>
    <property type="match status" value="1"/>
</dbReference>
<organism evidence="2 3">
    <name type="scientific">Tengunoibacter tsumagoiensis</name>
    <dbReference type="NCBI Taxonomy" id="2014871"/>
    <lineage>
        <taxon>Bacteria</taxon>
        <taxon>Bacillati</taxon>
        <taxon>Chloroflexota</taxon>
        <taxon>Ktedonobacteria</taxon>
        <taxon>Ktedonobacterales</taxon>
        <taxon>Dictyobacteraceae</taxon>
        <taxon>Tengunoibacter</taxon>
    </lineage>
</organism>
<keyword evidence="1" id="KW-0812">Transmembrane</keyword>
<reference evidence="3" key="1">
    <citation type="submission" date="2018-12" db="EMBL/GenBank/DDBJ databases">
        <title>Tengunoibacter tsumagoiensis gen. nov., sp. nov., Dictyobacter kobayashii sp. nov., D. alpinus sp. nov., and D. joshuensis sp. nov. and description of Dictyobacteraceae fam. nov. within the order Ktedonobacterales isolated from Tengu-no-mugimeshi.</title>
        <authorList>
            <person name="Wang C.M."/>
            <person name="Zheng Y."/>
            <person name="Sakai Y."/>
            <person name="Toyoda A."/>
            <person name="Minakuchi Y."/>
            <person name="Abe K."/>
            <person name="Yokota A."/>
            <person name="Yabe S."/>
        </authorList>
    </citation>
    <scope>NUCLEOTIDE SEQUENCE [LARGE SCALE GENOMIC DNA]</scope>
    <source>
        <strain evidence="3">Uno3</strain>
    </source>
</reference>
<dbReference type="AlphaFoldDB" id="A0A402A613"/>
<dbReference type="Gene3D" id="3.40.50.2300">
    <property type="match status" value="2"/>
</dbReference>
<name>A0A402A613_9CHLR</name>
<gene>
    <name evidence="2" type="ORF">KTT_43040</name>
</gene>
<sequence length="624" mass="68411">MIQEDTPQIDQDGSEDEQKKHHHTNVRFITFIILIVFLLICSGNQIAFSFITGLLALFTVGTFEPVSNKIIEFVEKPLAWVVDLFKLLFAHLASRGLKRHSQLFLNVCVALVLLLTLGVTTLSRSRSVLAGNINDTICLNWQASWWISCSSGLGMTMLPNGVQVGLIKDGSAGPFDQTSLNESEKQIEKLIFAQNKRACSSPHITLAVVTMLSRTVENPYSSANVGLQDLRGAVLAQQKYNSQHPTFQLCLVIANLGTSETANENSGLVSQCSDCYSLPIIVHQLAQFAHTDGHLRGIIGFPYSQQSKEALAERAKLPQTALLPIISPSASATTLSNNGNFYRIASPDTSQGLVLGQFFCNHLLHGQWPTLAIFSDDADVYSHSLQFAFSNHLSCADKVNLVHESYKNGNTASIQAAVRRALLQDHASYIFFPGYNADLDNLEFEIRNNLRDQASTLTVMGGDGLYDIDGTTHFAYAPIYSTIFTSPVPADSAFVQQYLKNQFPLPYLANSIPSQTLFPPHTILAYDAATAFTEAFKHFGSSDFSQADFNTTLGTVSFSGVSGYTALQGDQNNGHISDRNEGSVYVTCTDRLRTIHLTAYYTSVNITNGNVIELPASNEQVFCN</sequence>
<comment type="caution">
    <text evidence="2">The sequence shown here is derived from an EMBL/GenBank/DDBJ whole genome shotgun (WGS) entry which is preliminary data.</text>
</comment>
<evidence type="ECO:0008006" key="4">
    <source>
        <dbReference type="Google" id="ProtNLM"/>
    </source>
</evidence>
<evidence type="ECO:0000313" key="2">
    <source>
        <dbReference type="EMBL" id="GCE14445.1"/>
    </source>
</evidence>
<keyword evidence="1" id="KW-1133">Transmembrane helix</keyword>
<accession>A0A402A613</accession>
<keyword evidence="1" id="KW-0472">Membrane</keyword>